<dbReference type="Proteomes" id="UP000029622">
    <property type="component" value="Unassembled WGS sequence"/>
</dbReference>
<evidence type="ECO:0000256" key="8">
    <source>
        <dbReference type="ARBA" id="ARBA00023154"/>
    </source>
</evidence>
<dbReference type="CDD" id="cd02274">
    <property type="entry name" value="DHDPR_N"/>
    <property type="match status" value="1"/>
</dbReference>
<keyword evidence="4 9" id="KW-0521">NADP</keyword>
<dbReference type="GO" id="GO:0009089">
    <property type="term" value="P:lysine biosynthetic process via diaminopimelate"/>
    <property type="evidence" value="ECO:0007669"/>
    <property type="project" value="UniProtKB-UniRule"/>
</dbReference>
<comment type="subcellular location">
    <subcellularLocation>
        <location evidence="9">Cytoplasm</location>
    </subcellularLocation>
</comment>
<comment type="subunit">
    <text evidence="9">Homotetramer.</text>
</comment>
<dbReference type="Gene3D" id="3.40.50.720">
    <property type="entry name" value="NAD(P)-binding Rossmann-like Domain"/>
    <property type="match status" value="1"/>
</dbReference>
<evidence type="ECO:0000259" key="12">
    <source>
        <dbReference type="Pfam" id="PF05173"/>
    </source>
</evidence>
<keyword evidence="2 9" id="KW-0963">Cytoplasm</keyword>
<feature type="binding site" evidence="9">
    <location>
        <begin position="7"/>
        <end position="12"/>
    </location>
    <ligand>
        <name>NAD(+)</name>
        <dbReference type="ChEBI" id="CHEBI:57540"/>
    </ligand>
</feature>
<dbReference type="NCBIfam" id="TIGR00036">
    <property type="entry name" value="dapB"/>
    <property type="match status" value="1"/>
</dbReference>
<keyword evidence="3 9" id="KW-0028">Amino-acid biosynthesis</keyword>
<feature type="binding site" evidence="9">
    <location>
        <begin position="85"/>
        <end position="87"/>
    </location>
    <ligand>
        <name>NAD(+)</name>
        <dbReference type="ChEBI" id="CHEBI:57540"/>
    </ligand>
</feature>
<dbReference type="PANTHER" id="PTHR20836">
    <property type="entry name" value="DIHYDRODIPICOLINATE REDUCTASE"/>
    <property type="match status" value="1"/>
</dbReference>
<dbReference type="GO" id="GO:0016726">
    <property type="term" value="F:oxidoreductase activity, acting on CH or CH2 groups, NAD or NADP as acceptor"/>
    <property type="evidence" value="ECO:0007669"/>
    <property type="project" value="UniProtKB-UniRule"/>
</dbReference>
<comment type="similarity">
    <text evidence="1 9">Belongs to the DapB family.</text>
</comment>
<feature type="binding site" evidence="9">
    <location>
        <position position="143"/>
    </location>
    <ligand>
        <name>(S)-2,3,4,5-tetrahydrodipicolinate</name>
        <dbReference type="ChEBI" id="CHEBI:16845"/>
    </ligand>
</feature>
<feature type="domain" description="Dihydrodipicolinate reductase N-terminal" evidence="11">
    <location>
        <begin position="1"/>
        <end position="112"/>
    </location>
</feature>
<evidence type="ECO:0000256" key="10">
    <source>
        <dbReference type="NCBIfam" id="TIGR00036"/>
    </source>
</evidence>
<accession>A0A096BFD5</accession>
<feature type="active site" description="Proton donor/acceptor" evidence="9">
    <location>
        <position position="142"/>
    </location>
</feature>
<keyword evidence="7 9" id="KW-0520">NAD</keyword>
<evidence type="ECO:0000313" key="13">
    <source>
        <dbReference type="EMBL" id="KGG79537.1"/>
    </source>
</evidence>
<dbReference type="InterPro" id="IPR000846">
    <property type="entry name" value="DapB_N"/>
</dbReference>
<dbReference type="InterPro" id="IPR022664">
    <property type="entry name" value="DapB_N_CS"/>
</dbReference>
<dbReference type="Pfam" id="PF05173">
    <property type="entry name" value="DapB_C"/>
    <property type="match status" value="1"/>
</dbReference>
<dbReference type="UniPathway" id="UPA00034">
    <property type="reaction ID" value="UER00018"/>
</dbReference>
<feature type="binding site" evidence="9">
    <location>
        <begin position="152"/>
        <end position="153"/>
    </location>
    <ligand>
        <name>(S)-2,3,4,5-tetrahydrodipicolinate</name>
        <dbReference type="ChEBI" id="CHEBI:16845"/>
    </ligand>
</feature>
<keyword evidence="6 9" id="KW-0560">Oxidoreductase</keyword>
<feature type="binding site" evidence="9">
    <location>
        <begin position="109"/>
        <end position="112"/>
    </location>
    <ligand>
        <name>NAD(+)</name>
        <dbReference type="ChEBI" id="CHEBI:57540"/>
    </ligand>
</feature>
<reference evidence="13 14" key="1">
    <citation type="submission" date="2013-12" db="EMBL/GenBank/DDBJ databases">
        <title>Draft genome sequence of Caloranaerobacter sp. H53214.</title>
        <authorList>
            <person name="Jiang L.J."/>
            <person name="Shao Z.Z."/>
            <person name="Long M.N."/>
        </authorList>
    </citation>
    <scope>NUCLEOTIDE SEQUENCE [LARGE SCALE GENOMIC DNA]</scope>
    <source>
        <strain evidence="13 14">H53214</strain>
    </source>
</reference>
<gene>
    <name evidence="9" type="primary">dapB</name>
    <name evidence="13" type="ORF">Y919_11440</name>
</gene>
<evidence type="ECO:0000256" key="6">
    <source>
        <dbReference type="ARBA" id="ARBA00023002"/>
    </source>
</evidence>
<dbReference type="GO" id="GO:0005829">
    <property type="term" value="C:cytosol"/>
    <property type="evidence" value="ECO:0007669"/>
    <property type="project" value="TreeGrafter"/>
</dbReference>
<organism evidence="13 14">
    <name type="scientific">Caloranaerobacter azorensis H53214</name>
    <dbReference type="NCBI Taxonomy" id="1156417"/>
    <lineage>
        <taxon>Bacteria</taxon>
        <taxon>Bacillati</taxon>
        <taxon>Bacillota</taxon>
        <taxon>Tissierellia</taxon>
        <taxon>Tissierellales</taxon>
        <taxon>Thermohalobacteraceae</taxon>
        <taxon>Caloranaerobacter</taxon>
    </lineage>
</organism>
<dbReference type="AlphaFoldDB" id="A0A096BFD5"/>
<keyword evidence="5 9" id="KW-0220">Diaminopimelate biosynthesis</keyword>
<evidence type="ECO:0000256" key="9">
    <source>
        <dbReference type="HAMAP-Rule" id="MF_00102"/>
    </source>
</evidence>
<proteinExistence type="inferred from homology"/>
<comment type="caution">
    <text evidence="13">The sequence shown here is derived from an EMBL/GenBank/DDBJ whole genome shotgun (WGS) entry which is preliminary data.</text>
</comment>
<evidence type="ECO:0000259" key="11">
    <source>
        <dbReference type="Pfam" id="PF01113"/>
    </source>
</evidence>
<dbReference type="GO" id="GO:0051287">
    <property type="term" value="F:NAD binding"/>
    <property type="evidence" value="ECO:0007669"/>
    <property type="project" value="UniProtKB-UniRule"/>
</dbReference>
<dbReference type="PIRSF" id="PIRSF000161">
    <property type="entry name" value="DHPR"/>
    <property type="match status" value="1"/>
</dbReference>
<comment type="pathway">
    <text evidence="9">Amino-acid biosynthesis; L-lysine biosynthesis via DAP pathway; (S)-tetrahydrodipicolinate from L-aspartate: step 4/4.</text>
</comment>
<evidence type="ECO:0000256" key="2">
    <source>
        <dbReference type="ARBA" id="ARBA00022490"/>
    </source>
</evidence>
<protein>
    <recommendedName>
        <fullName evidence="9 10">4-hydroxy-tetrahydrodipicolinate reductase</fullName>
        <shortName evidence="9">HTPA reductase</shortName>
        <ecNumber evidence="9 10">1.17.1.8</ecNumber>
    </recommendedName>
</protein>
<dbReference type="SUPFAM" id="SSF51735">
    <property type="entry name" value="NAD(P)-binding Rossmann-fold domains"/>
    <property type="match status" value="1"/>
</dbReference>
<comment type="function">
    <text evidence="9">Catalyzes the conversion of 4-hydroxy-tetrahydrodipicolinate (HTPA) to tetrahydrodipicolinate.</text>
</comment>
<dbReference type="HAMAP" id="MF_00102">
    <property type="entry name" value="DapB"/>
    <property type="match status" value="1"/>
</dbReference>
<dbReference type="InterPro" id="IPR022663">
    <property type="entry name" value="DapB_C"/>
</dbReference>
<dbReference type="SUPFAM" id="SSF55347">
    <property type="entry name" value="Glyceraldehyde-3-phosphate dehydrogenase-like, C-terminal domain"/>
    <property type="match status" value="1"/>
</dbReference>
<dbReference type="PROSITE" id="PS01298">
    <property type="entry name" value="DAPB"/>
    <property type="match status" value="1"/>
</dbReference>
<evidence type="ECO:0000256" key="7">
    <source>
        <dbReference type="ARBA" id="ARBA00023027"/>
    </source>
</evidence>
<comment type="catalytic activity">
    <reaction evidence="9">
        <text>(S)-2,3,4,5-tetrahydrodipicolinate + NADP(+) + H2O = (2S,4S)-4-hydroxy-2,3,4,5-tetrahydrodipicolinate + NADPH + H(+)</text>
        <dbReference type="Rhea" id="RHEA:35331"/>
        <dbReference type="ChEBI" id="CHEBI:15377"/>
        <dbReference type="ChEBI" id="CHEBI:15378"/>
        <dbReference type="ChEBI" id="CHEBI:16845"/>
        <dbReference type="ChEBI" id="CHEBI:57783"/>
        <dbReference type="ChEBI" id="CHEBI:58349"/>
        <dbReference type="ChEBI" id="CHEBI:67139"/>
        <dbReference type="EC" id="1.17.1.8"/>
    </reaction>
</comment>
<evidence type="ECO:0000313" key="14">
    <source>
        <dbReference type="Proteomes" id="UP000029622"/>
    </source>
</evidence>
<dbReference type="Pfam" id="PF01113">
    <property type="entry name" value="DapB_N"/>
    <property type="match status" value="1"/>
</dbReference>
<name>A0A096BFD5_9FIRM</name>
<evidence type="ECO:0000256" key="5">
    <source>
        <dbReference type="ARBA" id="ARBA00022915"/>
    </source>
</evidence>
<dbReference type="GO" id="GO:0019877">
    <property type="term" value="P:diaminopimelate biosynthetic process"/>
    <property type="evidence" value="ECO:0007669"/>
    <property type="project" value="UniProtKB-UniRule"/>
</dbReference>
<sequence length="251" mass="28137">MKIIINGCNGKMGQVLTKQIENDPDLEIVAGVDRTPDKYKNEYPVYKDIFEFKGKADVVIDFSNPYYLPGLLDYCIEKNLPIVIATTGFSNKDYKDIQKSSKKIPIVYSANMSLGINVLIKLVREAAKILAESFDIEIIEKHHNNKIDAPSGTAYMIANKINEELNNSKEYVFGRYTKKEKRNKNEIGIHAIRGGTIVGEHSVIFAGLDEIIEIKHTAMSKNIFAIGAIKAAKFIVNKDKGLYSMDDLVIT</sequence>
<dbReference type="InterPro" id="IPR036291">
    <property type="entry name" value="NAD(P)-bd_dom_sf"/>
</dbReference>
<dbReference type="Gene3D" id="3.30.360.10">
    <property type="entry name" value="Dihydrodipicolinate Reductase, domain 2"/>
    <property type="match status" value="1"/>
</dbReference>
<feature type="active site" description="Proton donor" evidence="9">
    <location>
        <position position="146"/>
    </location>
</feature>
<dbReference type="GO" id="GO:0050661">
    <property type="term" value="F:NADP binding"/>
    <property type="evidence" value="ECO:0007669"/>
    <property type="project" value="UniProtKB-UniRule"/>
</dbReference>
<dbReference type="PANTHER" id="PTHR20836:SF7">
    <property type="entry name" value="4-HYDROXY-TETRAHYDRODIPICOLINATE REDUCTASE"/>
    <property type="match status" value="1"/>
</dbReference>
<dbReference type="GO" id="GO:0008839">
    <property type="term" value="F:4-hydroxy-tetrahydrodipicolinate reductase"/>
    <property type="evidence" value="ECO:0007669"/>
    <property type="project" value="UniProtKB-UniRule"/>
</dbReference>
<comment type="caution">
    <text evidence="9">Lacks conserved residue(s) required for the propagation of feature annotation.</text>
</comment>
<comment type="caution">
    <text evidence="9">Was originally thought to be a dihydrodipicolinate reductase (DHDPR), catalyzing the conversion of dihydrodipicolinate to tetrahydrodipicolinate. However, it was shown in E.coli that the substrate of the enzymatic reaction is not dihydrodipicolinate (DHDP) but in fact (2S,4S)-4-hydroxy-2,3,4,5-tetrahydrodipicolinic acid (HTPA), the product released by the DapA-catalyzed reaction.</text>
</comment>
<dbReference type="EMBL" id="AZTB01000086">
    <property type="protein sequence ID" value="KGG79537.1"/>
    <property type="molecule type" value="Genomic_DNA"/>
</dbReference>
<dbReference type="InterPro" id="IPR023940">
    <property type="entry name" value="DHDPR_bac"/>
</dbReference>
<feature type="domain" description="Dihydrodipicolinate reductase C-terminal" evidence="12">
    <location>
        <begin position="115"/>
        <end position="248"/>
    </location>
</feature>
<dbReference type="EC" id="1.17.1.8" evidence="9 10"/>
<evidence type="ECO:0000256" key="1">
    <source>
        <dbReference type="ARBA" id="ARBA00006642"/>
    </source>
</evidence>
<comment type="catalytic activity">
    <reaction evidence="9">
        <text>(S)-2,3,4,5-tetrahydrodipicolinate + NAD(+) + H2O = (2S,4S)-4-hydroxy-2,3,4,5-tetrahydrodipicolinate + NADH + H(+)</text>
        <dbReference type="Rhea" id="RHEA:35323"/>
        <dbReference type="ChEBI" id="CHEBI:15377"/>
        <dbReference type="ChEBI" id="CHEBI:15378"/>
        <dbReference type="ChEBI" id="CHEBI:16845"/>
        <dbReference type="ChEBI" id="CHEBI:57540"/>
        <dbReference type="ChEBI" id="CHEBI:57945"/>
        <dbReference type="ChEBI" id="CHEBI:67139"/>
        <dbReference type="EC" id="1.17.1.8"/>
    </reaction>
</comment>
<dbReference type="FunFam" id="3.30.360.10:FF:000004">
    <property type="entry name" value="4-hydroxy-tetrahydrodipicolinate reductase"/>
    <property type="match status" value="1"/>
</dbReference>
<dbReference type="RefSeq" id="WP_035164930.1">
    <property type="nucleotide sequence ID" value="NZ_AZTB01000086.1"/>
</dbReference>
<evidence type="ECO:0000256" key="3">
    <source>
        <dbReference type="ARBA" id="ARBA00022605"/>
    </source>
</evidence>
<dbReference type="STRING" id="1156417.Y919_11440"/>
<keyword evidence="8 9" id="KW-0457">Lysine biosynthesis</keyword>
<evidence type="ECO:0000256" key="4">
    <source>
        <dbReference type="ARBA" id="ARBA00022857"/>
    </source>
</evidence>